<evidence type="ECO:0000256" key="1">
    <source>
        <dbReference type="ARBA" id="ARBA00022676"/>
    </source>
</evidence>
<dbReference type="InterPro" id="IPR037824">
    <property type="entry name" value="GH94N_2_NdvB"/>
</dbReference>
<feature type="transmembrane region" description="Helical" evidence="3">
    <location>
        <begin position="922"/>
        <end position="941"/>
    </location>
</feature>
<dbReference type="Pfam" id="PF17167">
    <property type="entry name" value="Glyco_hydro_94"/>
    <property type="match status" value="1"/>
</dbReference>
<dbReference type="InterPro" id="IPR019282">
    <property type="entry name" value="Glycoamylase-like_cons_dom"/>
</dbReference>
<dbReference type="GO" id="GO:0005975">
    <property type="term" value="P:carbohydrate metabolic process"/>
    <property type="evidence" value="ECO:0007669"/>
    <property type="project" value="InterPro"/>
</dbReference>
<evidence type="ECO:0000256" key="2">
    <source>
        <dbReference type="ARBA" id="ARBA00022679"/>
    </source>
</evidence>
<feature type="domain" description="Glycosyl hydrolase 94 supersandwich" evidence="4">
    <location>
        <begin position="1543"/>
        <end position="1813"/>
    </location>
</feature>
<dbReference type="InterPro" id="IPR052047">
    <property type="entry name" value="GH94_Enzymes"/>
</dbReference>
<keyword evidence="1" id="KW-0328">Glycosyltransferase</keyword>
<dbReference type="Gene3D" id="1.50.10.10">
    <property type="match status" value="1"/>
</dbReference>
<dbReference type="InterPro" id="IPR010383">
    <property type="entry name" value="Glyco_hydrolase_94_b-supersand"/>
</dbReference>
<protein>
    <submittedName>
        <fullName evidence="7">Protein ndvB</fullName>
    </submittedName>
</protein>
<dbReference type="CDD" id="cd11753">
    <property type="entry name" value="GH94N_ChvB_NdvB_2_like"/>
    <property type="match status" value="1"/>
</dbReference>
<dbReference type="InterPro" id="IPR011013">
    <property type="entry name" value="Gal_mutarotase_sf_dom"/>
</dbReference>
<dbReference type="SUPFAM" id="SSF48208">
    <property type="entry name" value="Six-hairpin glycosidases"/>
    <property type="match status" value="1"/>
</dbReference>
<dbReference type="InterPro" id="IPR037820">
    <property type="entry name" value="GH94N_NdvB"/>
</dbReference>
<feature type="transmembrane region" description="Helical" evidence="3">
    <location>
        <begin position="399"/>
        <end position="425"/>
    </location>
</feature>
<dbReference type="Pfam" id="PF06165">
    <property type="entry name" value="GH94_b-supersand"/>
    <property type="match status" value="2"/>
</dbReference>
<reference evidence="7" key="1">
    <citation type="submission" date="2021-03" db="EMBL/GenBank/DDBJ databases">
        <title>Genome sequencing and assembly of Tianweitania sediminis.</title>
        <authorList>
            <person name="Chhetri G."/>
        </authorList>
    </citation>
    <scope>NUCLEOTIDE SEQUENCE</scope>
    <source>
        <strain evidence="7">Z8</strain>
    </source>
</reference>
<evidence type="ECO:0000313" key="8">
    <source>
        <dbReference type="Proteomes" id="UP000666240"/>
    </source>
</evidence>
<keyword evidence="3" id="KW-0472">Membrane</keyword>
<feature type="transmembrane region" description="Helical" evidence="3">
    <location>
        <begin position="948"/>
        <end position="968"/>
    </location>
</feature>
<accession>A0A8J7QYU1</accession>
<dbReference type="EMBL" id="JAGIYY010000003">
    <property type="protein sequence ID" value="MBP0439253.1"/>
    <property type="molecule type" value="Genomic_DNA"/>
</dbReference>
<dbReference type="InterPro" id="IPR012341">
    <property type="entry name" value="6hp_glycosidase-like_sf"/>
</dbReference>
<dbReference type="SMART" id="SM01068">
    <property type="entry name" value="CBM_X"/>
    <property type="match status" value="2"/>
</dbReference>
<feature type="domain" description="Glycosyl hydrolase 94 supersandwich" evidence="4">
    <location>
        <begin position="2068"/>
        <end position="2337"/>
    </location>
</feature>
<dbReference type="SUPFAM" id="SSF74650">
    <property type="entry name" value="Galactose mutarotase-like"/>
    <property type="match status" value="2"/>
</dbReference>
<dbReference type="Pfam" id="PF10091">
    <property type="entry name" value="Glycoamylase"/>
    <property type="match status" value="1"/>
</dbReference>
<keyword evidence="8" id="KW-1185">Reference proteome</keyword>
<dbReference type="Gene3D" id="2.60.420.10">
    <property type="entry name" value="Maltose phosphorylase, domain 3"/>
    <property type="match status" value="1"/>
</dbReference>
<dbReference type="RefSeq" id="WP_209335283.1">
    <property type="nucleotide sequence ID" value="NZ_JAGIYY010000003.1"/>
</dbReference>
<dbReference type="GO" id="GO:0016757">
    <property type="term" value="F:glycosyltransferase activity"/>
    <property type="evidence" value="ECO:0007669"/>
    <property type="project" value="UniProtKB-KW"/>
</dbReference>
<evidence type="ECO:0000256" key="3">
    <source>
        <dbReference type="SAM" id="Phobius"/>
    </source>
</evidence>
<organism evidence="7 8">
    <name type="scientific">Tianweitania sediminis</name>
    <dbReference type="NCBI Taxonomy" id="1502156"/>
    <lineage>
        <taxon>Bacteria</taxon>
        <taxon>Pseudomonadati</taxon>
        <taxon>Pseudomonadota</taxon>
        <taxon>Alphaproteobacteria</taxon>
        <taxon>Hyphomicrobiales</taxon>
        <taxon>Phyllobacteriaceae</taxon>
        <taxon>Tianweitania</taxon>
    </lineage>
</organism>
<feature type="transmembrane region" description="Helical" evidence="3">
    <location>
        <begin position="864"/>
        <end position="885"/>
    </location>
</feature>
<gene>
    <name evidence="7" type="ORF">J5Y06_11390</name>
</gene>
<comment type="caution">
    <text evidence="7">The sequence shown here is derived from an EMBL/GenBank/DDBJ whole genome shotgun (WGS) entry which is preliminary data.</text>
</comment>
<keyword evidence="3" id="KW-0812">Transmembrane</keyword>
<dbReference type="PANTHER" id="PTHR37469:SF2">
    <property type="entry name" value="CELLOBIONIC ACID PHOSPHORYLASE"/>
    <property type="match status" value="1"/>
</dbReference>
<evidence type="ECO:0000259" key="5">
    <source>
        <dbReference type="Pfam" id="PF10091"/>
    </source>
</evidence>
<keyword evidence="3" id="KW-1133">Transmembrane helix</keyword>
<feature type="transmembrane region" description="Helical" evidence="3">
    <location>
        <begin position="431"/>
        <end position="458"/>
    </location>
</feature>
<sequence>MNVQTDPARLTFTDIRFPLPAERPIRSSFIREDNLRNLGRDFALNSRNFLRELEPFQFHARVKDNAEKILAVYRATNDAVARGDTITPAAQWLLDNNYMVEEALHQVKRDLPQRYYRELPLIEIGSGQKIPRVLALAWLYVAHTDSAVSASAFQSLIEGFQTEHALKIGELWALPSILRFVLTDNLRRLAVRVNRAREMRAIANLVADRLLGSASNDATVEALKTLDGHARDKTFATQLLYRLRDGPRESSEALAWLESELEASGRNAEDTITGEHQTLSSGNVTTGNIIRGLRLVNDIVWAEWFEALSHVDGELRKTAHFTELDFSSRDEYRTAIELLAKRSKRSEVEVARLAIATAAECGDVGHVLVGSERIAFERAIGYRPTVAERWRRLFKAVGWWGIFIPVLVLTSLLLTAAGFALWGLGFEAPTITILLALFAFPACEGAVGLFNTLTLLFLKPTRLIGFEYRNGIPADARTLVVVPSLIGTRDDVDDSIRNLEVHFLANMKGELSFALLSDWNDSKVEVSPQDTDLLDYARTQIRELNKRYPRESAARFHVLHRRRLWNGSEGVWMGWERKRGKLHELNLLLRGDNDTTFLAPDTPLPTDVVYVMTLDADTRTTREAITRLVGKMQHPLNRPVNDPKTGVVTRGTAILQPRVTPSLTTGDEASFFQRVFSANRGLDPYVFAVSDLYQDVFASGTFTGKGLYQVDAFETALRGRIGENTVLSHDLLEGSLARAQLATDVELIEDYPTRYTTDASRQHRWARGDWQLLPYLLDPASGIPSLSRWKMVDNLRRSLTPIFWVLASVAGWTLLPFTYAVQWQALLIVSVVLAQTFEIVDSIVPRSGDITIGGHFNSYARDFAFATAHVVLKVVLMAHSAWLMLDAIIRTLYRTFVSRRHMLEWRTASQANKSGANTIPGYYAAMHGALVIAVIGVAIPTAADSTGAFLGALFALFWMGSPAFAWLISRSAQTEDRLKVSDADRSALRVIARRTWLYFETFVTPGDNHLPPDNFQENPADVVAHRTSPTNIGMYLLSAVSARDFGWISLAGTAERIDQTLATVEKMQRFRGHLYNWYDTQTLQPLLPLYVSAVDSGNLAGHLIAVARACAEWSEAPAAHLQGDFTGVVDVVTILDESLQALPDDRRQLRPLRQRLVDRITGMRRAVATLQNEPDTALIRTINLTVLAGEIRKLAASIHAESKSAASADLQLWAGKLAQTCEAHVADAHADDGAVDALRQRFSQLHDRARLLAFEMEFGFLFREERKLLAIGYRADTHQLDESCYDLLASEARLTSLFGIAKGDLPTEHWFRLGRPVTEIGYRGALMSWSGSMFEYLMPPLVMKEPRGGLLNQTNNLIIRRQISYGRSKNIPWGISEAAFNARDREMTYQYTNFGVPGLGLKRGLANNLVIAPYATVLAAQFLPEEAMRNLQRLASIGGVGRYGYYDAVDFTPSRVPEGSDHAVVQNYMAHHQGMSVVAIANVVFEGRMRERFHSDPVIEAAELLLQEKAPRAVPVMPVRTESAEKPATGGEELSPDTRIIENPLGGVVATNLISNGHYSVMTTATGTGYSRFNDLAVTRWNGDGSEDRSGSFLFVRDVDTGEWWSATAEPKRAPDEEVRVYFADAKGVFTKKVGDLLTEVEVIAVSEGDGEARRITIYNEGLTERTIEITSYGEIVLAPEAADNAHPAFSKMFVETDYDKENGAIFARRRKRSQTDPELALAHFVTTVSGAGRDTEAETDRRAFIGRGRTIADPLAFSSMDRLSGSAGFTLDPIMALRSRVRVPAMRKAALTFWTIVGPDKHAVVEAMRQLDHPESFNRQAMLNWTHSQVQTRHIGLSLAEAANVQRLARYLLLPSPVTRTPPEAIAMGMGSQSSLWSLSISGDYPILALRISDQADLHIVAKAMRIQEYLRVRGLTVDLVIINEQASSYVQDLQQAIEWHCDRGRTRGREIGPRQHIFSVRRDLMDAGTYKTLMATARVVFHVRNGTITDQIERAELAELERMHPEAGATSSLSPSPLHRTVTKLREASRSREVPVYVPPAMARMRAEGSDLEGWNGFGGFDRNGRDYVVRLDGDRSTPHPWINVIANEDFGFHVSAEGAAFTWSRNSRDYQLTPWSNDPVVNRPGEAIYIHDLVTGSTFSPVAAVARNPNAVYEARHGQGQSTFHSTHGAMETELTLVVDPKDPVRLSRLTLHNRGSDAARLRVYAYTEWVLGQNRARSAPNIVCWRDEQSKALLARNPFSLEFGDRCAFLASDVEANSVTVDRAEFLGRSGSVWSPETVVTGSALSGKVEAGIDPCAALAHDLVIEPGQTATLVYLMGDADNPDQARELHDRHVRSDFDTRLNAIDAEWDRFLGTLQVKTPDPALNAMVNAWLPYQALACRVRARTAFYQSSGAFGFRDQLQDTLALMLHDPSLARAQILNAAGRQFAEGDVQHWWLPRSGAGVRTTISDDVVWLAWGTHSYVSTTGDTGLLEEELPFITGEPLKPGEHDAFFQPGTSPETATLFEHCARALDLAVQRTGADGLPLILGGDWNDGMNGVGKDGVGQSVWLGWFLARTLSDFAPLAERRGEPERAERWRAHVETLKQALEGAGWDGQWYRRGTYDDGSPLGSTLSDECQIDSIAQSWSVLSGLGDPERQARAMQSVEEQLVDEDLKILRLFSPPFSQTPKEPGYIKSYPPGVRENGGQYTHAATWAVIALARLGKADAAYRALSMLLPVNHAGTAEEAEHYRVEPYVVAADIYGSAGSKGGRGGWTWYTGSAGWLYRAAVEGLLGIRREHDRIYVDPALPSDWPGFEATLQIGDATYAISVQRGENKQIRLDGTLLTDPFMPHSGTGRHNVEVMITRSVP</sequence>
<feature type="domain" description="Glycosyl hydrolase 94 catalytic" evidence="6">
    <location>
        <begin position="2353"/>
        <end position="2778"/>
    </location>
</feature>
<dbReference type="GO" id="GO:0030246">
    <property type="term" value="F:carbohydrate binding"/>
    <property type="evidence" value="ECO:0007669"/>
    <property type="project" value="InterPro"/>
</dbReference>
<dbReference type="Proteomes" id="UP000666240">
    <property type="component" value="Unassembled WGS sequence"/>
</dbReference>
<dbReference type="InterPro" id="IPR037018">
    <property type="entry name" value="GH65_N"/>
</dbReference>
<keyword evidence="2" id="KW-0808">Transferase</keyword>
<dbReference type="PANTHER" id="PTHR37469">
    <property type="entry name" value="CELLOBIONIC ACID PHOSPHORYLASE-RELATED"/>
    <property type="match status" value="1"/>
</dbReference>
<name>A0A8J7QYU1_9HYPH</name>
<evidence type="ECO:0000259" key="4">
    <source>
        <dbReference type="Pfam" id="PF06165"/>
    </source>
</evidence>
<dbReference type="Gene3D" id="1.50.10.140">
    <property type="match status" value="2"/>
</dbReference>
<dbReference type="InterPro" id="IPR033432">
    <property type="entry name" value="GH94_catalytic"/>
</dbReference>
<feature type="domain" description="Glycoamylase-like" evidence="5">
    <location>
        <begin position="1288"/>
        <end position="1495"/>
    </location>
</feature>
<feature type="transmembrane region" description="Helical" evidence="3">
    <location>
        <begin position="798"/>
        <end position="819"/>
    </location>
</feature>
<evidence type="ECO:0000313" key="7">
    <source>
        <dbReference type="EMBL" id="MBP0439253.1"/>
    </source>
</evidence>
<dbReference type="InterPro" id="IPR008928">
    <property type="entry name" value="6-hairpin_glycosidase_sf"/>
</dbReference>
<dbReference type="Gene3D" id="2.70.98.40">
    <property type="entry name" value="Glycoside hydrolase, family 65, N-terminal domain"/>
    <property type="match status" value="2"/>
</dbReference>
<proteinExistence type="predicted"/>
<evidence type="ECO:0000259" key="6">
    <source>
        <dbReference type="Pfam" id="PF17167"/>
    </source>
</evidence>
<dbReference type="CDD" id="cd11756">
    <property type="entry name" value="GH94N_ChvB_NdvB_1_like"/>
    <property type="match status" value="1"/>
</dbReference>